<evidence type="ECO:0000256" key="3">
    <source>
        <dbReference type="ARBA" id="ARBA00023004"/>
    </source>
</evidence>
<evidence type="ECO:0000256" key="2">
    <source>
        <dbReference type="ARBA" id="ARBA00022723"/>
    </source>
</evidence>
<dbReference type="OrthoDB" id="9800167at2"/>
<dbReference type="PANTHER" id="PTHR21496:SF0">
    <property type="entry name" value="RIESKE DOMAIN-CONTAINING PROTEIN"/>
    <property type="match status" value="1"/>
</dbReference>
<dbReference type="Pfam" id="PF00355">
    <property type="entry name" value="Rieske"/>
    <property type="match status" value="1"/>
</dbReference>
<dbReference type="EMBL" id="CP016027">
    <property type="protein sequence ID" value="ANJ66324.1"/>
    <property type="molecule type" value="Genomic_DNA"/>
</dbReference>
<keyword evidence="1" id="KW-0001">2Fe-2S</keyword>
<organism evidence="8 9">
    <name type="scientific">Halothiobacillus diazotrophicus</name>
    <dbReference type="NCBI Taxonomy" id="1860122"/>
    <lineage>
        <taxon>Bacteria</taxon>
        <taxon>Pseudomonadati</taxon>
        <taxon>Pseudomonadota</taxon>
        <taxon>Gammaproteobacteria</taxon>
        <taxon>Chromatiales</taxon>
        <taxon>Halothiobacillaceae</taxon>
        <taxon>Halothiobacillus</taxon>
    </lineage>
</organism>
<dbReference type="CDD" id="cd03528">
    <property type="entry name" value="Rieske_RO_ferredoxin"/>
    <property type="match status" value="1"/>
</dbReference>
<sequence>MTDTDTLNTTDWLPVCPQRELGPDERRIVSGPDCDILVINADGVILAVTNECSHQALPLSEARLDGDVIACPWHNAEFCLRTGEALSAPAYEPIGCHDIRIEGDQIYVSAQPRDEQHS</sequence>
<feature type="domain" description="Rieske" evidence="7">
    <location>
        <begin position="12"/>
        <end position="108"/>
    </location>
</feature>
<accession>A0A191ZEM8</accession>
<dbReference type="GO" id="GO:0046872">
    <property type="term" value="F:metal ion binding"/>
    <property type="evidence" value="ECO:0007669"/>
    <property type="project" value="UniProtKB-KW"/>
</dbReference>
<keyword evidence="4" id="KW-0411">Iron-sulfur</keyword>
<dbReference type="AlphaFoldDB" id="A0A191ZEM8"/>
<comment type="cofactor">
    <cofactor evidence="5">
        <name>[2Fe-2S] cluster</name>
        <dbReference type="ChEBI" id="CHEBI:190135"/>
    </cofactor>
</comment>
<dbReference type="RefSeq" id="WP_066098213.1">
    <property type="nucleotide sequence ID" value="NZ_CP016027.1"/>
</dbReference>
<dbReference type="InterPro" id="IPR036922">
    <property type="entry name" value="Rieske_2Fe-2S_sf"/>
</dbReference>
<gene>
    <name evidence="8" type="ORF">A9404_02060</name>
</gene>
<dbReference type="InterPro" id="IPR017941">
    <property type="entry name" value="Rieske_2Fe-2S"/>
</dbReference>
<comment type="similarity">
    <text evidence="6">Belongs to the bacterial ring-hydroxylating dioxygenase ferredoxin component family.</text>
</comment>
<reference evidence="8 9" key="1">
    <citation type="submission" date="2016-06" db="EMBL/GenBank/DDBJ databases">
        <title>Insight into the functional genes involving in sulfur oxidation in Pearl River water.</title>
        <authorList>
            <person name="Luo J."/>
            <person name="Tan X."/>
            <person name="Lin W."/>
        </authorList>
    </citation>
    <scope>NUCLEOTIDE SEQUENCE [LARGE SCALE GENOMIC DNA]</scope>
    <source>
        <strain evidence="8 9">LS2</strain>
    </source>
</reference>
<dbReference type="PROSITE" id="PS51296">
    <property type="entry name" value="RIESKE"/>
    <property type="match status" value="1"/>
</dbReference>
<evidence type="ECO:0000256" key="1">
    <source>
        <dbReference type="ARBA" id="ARBA00022714"/>
    </source>
</evidence>
<dbReference type="PANTHER" id="PTHR21496">
    <property type="entry name" value="FERREDOXIN-RELATED"/>
    <property type="match status" value="1"/>
</dbReference>
<proteinExistence type="inferred from homology"/>
<protein>
    <recommendedName>
        <fullName evidence="7">Rieske domain-containing protein</fullName>
    </recommendedName>
</protein>
<dbReference type="SUPFAM" id="SSF50022">
    <property type="entry name" value="ISP domain"/>
    <property type="match status" value="1"/>
</dbReference>
<dbReference type="Gene3D" id="2.102.10.10">
    <property type="entry name" value="Rieske [2Fe-2S] iron-sulphur domain"/>
    <property type="match status" value="1"/>
</dbReference>
<evidence type="ECO:0000313" key="8">
    <source>
        <dbReference type="EMBL" id="ANJ66324.1"/>
    </source>
</evidence>
<evidence type="ECO:0000259" key="7">
    <source>
        <dbReference type="PROSITE" id="PS51296"/>
    </source>
</evidence>
<keyword evidence="3" id="KW-0408">Iron</keyword>
<keyword evidence="2" id="KW-0479">Metal-binding</keyword>
<dbReference type="KEGG" id="haz:A9404_02060"/>
<name>A0A191ZEM8_9GAMM</name>
<evidence type="ECO:0000256" key="6">
    <source>
        <dbReference type="ARBA" id="ARBA00038001"/>
    </source>
</evidence>
<dbReference type="Proteomes" id="UP000078596">
    <property type="component" value="Chromosome"/>
</dbReference>
<evidence type="ECO:0000256" key="5">
    <source>
        <dbReference type="ARBA" id="ARBA00034078"/>
    </source>
</evidence>
<keyword evidence="9" id="KW-1185">Reference proteome</keyword>
<dbReference type="STRING" id="1860122.A9404_02060"/>
<dbReference type="GO" id="GO:0051537">
    <property type="term" value="F:2 iron, 2 sulfur cluster binding"/>
    <property type="evidence" value="ECO:0007669"/>
    <property type="project" value="UniProtKB-KW"/>
</dbReference>
<evidence type="ECO:0000313" key="9">
    <source>
        <dbReference type="Proteomes" id="UP000078596"/>
    </source>
</evidence>
<evidence type="ECO:0000256" key="4">
    <source>
        <dbReference type="ARBA" id="ARBA00023014"/>
    </source>
</evidence>